<feature type="compositionally biased region" description="Basic and acidic residues" evidence="2">
    <location>
        <begin position="21"/>
        <end position="33"/>
    </location>
</feature>
<feature type="domain" description="ATP-grasp" evidence="3">
    <location>
        <begin position="350"/>
        <end position="596"/>
    </location>
</feature>
<dbReference type="SUPFAM" id="SSF55729">
    <property type="entry name" value="Acyl-CoA N-acyltransferases (Nat)"/>
    <property type="match status" value="1"/>
</dbReference>
<gene>
    <name evidence="5" type="primary">ngg</name>
    <name evidence="5" type="ORF">ER308_06220</name>
</gene>
<dbReference type="GO" id="GO:0016747">
    <property type="term" value="F:acyltransferase activity, transferring groups other than amino-acyl groups"/>
    <property type="evidence" value="ECO:0007669"/>
    <property type="project" value="InterPro"/>
</dbReference>
<keyword evidence="6" id="KW-1185">Reference proteome</keyword>
<evidence type="ECO:0000259" key="4">
    <source>
        <dbReference type="PROSITE" id="PS51186"/>
    </source>
</evidence>
<sequence length="598" mass="66225">MPARDPEPPEPASRRGSRSSRGHESRSGREDALSTRNWEQPPDDLAQEVAAHVAVDCGWGRLIFGQTFDDREALLEVMLQEEDQRRDIALYLRDPHVLVSLAPDELFIDPSYTYRLWFHRYRPAREPIRGVVVRKMQTEEDAEATNRIYHRNHMVPADPETMWSNQLTPTFTYLVAEDGDSGEVIGTVTGVDHPFAFNDPEGGSSLWCLAVDPQAQKPGVGEALVRTLAERFQARARSYMDLSVMHDNTAAIRLYEKLGFERVPVFCVKRKNPINEPLFTPAPPDEELNPYAQLIVDEARRRGITVRVIDAEGGFFALAHGGREVVTRESLSEMTTAVAMSYCDDKRVTRRLLEQSGLTVPRGRLASGDDGDASFLDRVGEVVVKPARGEQGRGVTVGVRDAETLRHAVAEAWGHCPEALLEECIEGEDLRIVVIDHEVVAAAVRRPAQVVGTGSRPIRELVDKQSRRRAAATGGEARIPLDVHTAQVVADAGYALDDVLAEGETLQVRRTANLHTGGTIHDVTAQLHPDLAQAAVHASRTLDIPVVGLDFLVPAVDGPEYVIIEANERPGLANHEPQPTAQRFIDLLFPQTRQVERS</sequence>
<dbReference type="GO" id="GO:0018169">
    <property type="term" value="F:ribosomal S6-glutamic acid ligase activity"/>
    <property type="evidence" value="ECO:0007669"/>
    <property type="project" value="TreeGrafter"/>
</dbReference>
<evidence type="ECO:0000313" key="5">
    <source>
        <dbReference type="EMBL" id="QBI19173.1"/>
    </source>
</evidence>
<evidence type="ECO:0000313" key="6">
    <source>
        <dbReference type="Proteomes" id="UP000291469"/>
    </source>
</evidence>
<dbReference type="CDD" id="cd04301">
    <property type="entry name" value="NAT_SF"/>
    <property type="match status" value="1"/>
</dbReference>
<reference evidence="5 6" key="1">
    <citation type="submission" date="2019-01" db="EMBL/GenBank/DDBJ databases">
        <title>Egibacter rhizosphaerae EGI 80759T.</title>
        <authorList>
            <person name="Chen D.-D."/>
            <person name="Tian Y."/>
            <person name="Jiao J.-Y."/>
            <person name="Zhang X.-T."/>
            <person name="Zhang Y.-G."/>
            <person name="Zhang Y."/>
            <person name="Xiao M."/>
            <person name="Shu W.-S."/>
            <person name="Li W.-J."/>
        </authorList>
    </citation>
    <scope>NUCLEOTIDE SEQUENCE [LARGE SCALE GENOMIC DNA]</scope>
    <source>
        <strain evidence="5 6">EGI 80759</strain>
    </source>
</reference>
<evidence type="ECO:0000256" key="1">
    <source>
        <dbReference type="PROSITE-ProRule" id="PRU00409"/>
    </source>
</evidence>
<protein>
    <submittedName>
        <fullName evidence="5">N-acetylglutaminylglutamine synthetase</fullName>
    </submittedName>
</protein>
<dbReference type="GO" id="GO:0005737">
    <property type="term" value="C:cytoplasm"/>
    <property type="evidence" value="ECO:0007669"/>
    <property type="project" value="TreeGrafter"/>
</dbReference>
<dbReference type="InterPro" id="IPR016181">
    <property type="entry name" value="Acyl_CoA_acyltransferase"/>
</dbReference>
<feature type="domain" description="N-acetyltransferase" evidence="4">
    <location>
        <begin position="131"/>
        <end position="281"/>
    </location>
</feature>
<dbReference type="SUPFAM" id="SSF56059">
    <property type="entry name" value="Glutathione synthetase ATP-binding domain-like"/>
    <property type="match status" value="1"/>
</dbReference>
<dbReference type="EMBL" id="CP036402">
    <property type="protein sequence ID" value="QBI19173.1"/>
    <property type="molecule type" value="Genomic_DNA"/>
</dbReference>
<dbReference type="PROSITE" id="PS50975">
    <property type="entry name" value="ATP_GRASP"/>
    <property type="match status" value="1"/>
</dbReference>
<dbReference type="Gene3D" id="3.40.630.30">
    <property type="match status" value="1"/>
</dbReference>
<dbReference type="InterPro" id="IPR017534">
    <property type="entry name" value="GNAT-acetyltransferase"/>
</dbReference>
<dbReference type="GO" id="GO:0046872">
    <property type="term" value="F:metal ion binding"/>
    <property type="evidence" value="ECO:0007669"/>
    <property type="project" value="InterPro"/>
</dbReference>
<accession>A0A411YD59</accession>
<evidence type="ECO:0000256" key="2">
    <source>
        <dbReference type="SAM" id="MobiDB-lite"/>
    </source>
</evidence>
<dbReference type="Pfam" id="PF00583">
    <property type="entry name" value="Acetyltransf_1"/>
    <property type="match status" value="1"/>
</dbReference>
<dbReference type="Pfam" id="PF08443">
    <property type="entry name" value="RimK"/>
    <property type="match status" value="1"/>
</dbReference>
<organism evidence="5 6">
    <name type="scientific">Egibacter rhizosphaerae</name>
    <dbReference type="NCBI Taxonomy" id="1670831"/>
    <lineage>
        <taxon>Bacteria</taxon>
        <taxon>Bacillati</taxon>
        <taxon>Actinomycetota</taxon>
        <taxon>Nitriliruptoria</taxon>
        <taxon>Egibacterales</taxon>
        <taxon>Egibacteraceae</taxon>
        <taxon>Egibacter</taxon>
    </lineage>
</organism>
<dbReference type="PANTHER" id="PTHR21621">
    <property type="entry name" value="RIBOSOMAL PROTEIN S6 MODIFICATION PROTEIN"/>
    <property type="match status" value="1"/>
</dbReference>
<dbReference type="InterPro" id="IPR013651">
    <property type="entry name" value="ATP-grasp_RimK-type"/>
</dbReference>
<keyword evidence="1" id="KW-0067">ATP-binding</keyword>
<dbReference type="GO" id="GO:0005524">
    <property type="term" value="F:ATP binding"/>
    <property type="evidence" value="ECO:0007669"/>
    <property type="project" value="UniProtKB-UniRule"/>
</dbReference>
<name>A0A411YD59_9ACTN</name>
<dbReference type="Gene3D" id="3.30.1490.20">
    <property type="entry name" value="ATP-grasp fold, A domain"/>
    <property type="match status" value="1"/>
</dbReference>
<dbReference type="NCBIfam" id="TIGR03103">
    <property type="entry name" value="trio_acet_GNAT"/>
    <property type="match status" value="1"/>
</dbReference>
<dbReference type="Gene3D" id="3.30.470.20">
    <property type="entry name" value="ATP-grasp fold, B domain"/>
    <property type="match status" value="2"/>
</dbReference>
<dbReference type="KEGG" id="erz:ER308_06220"/>
<evidence type="ECO:0000259" key="3">
    <source>
        <dbReference type="PROSITE" id="PS50975"/>
    </source>
</evidence>
<dbReference type="OrthoDB" id="9803907at2"/>
<dbReference type="InterPro" id="IPR013815">
    <property type="entry name" value="ATP_grasp_subdomain_1"/>
</dbReference>
<dbReference type="PROSITE" id="PS51186">
    <property type="entry name" value="GNAT"/>
    <property type="match status" value="1"/>
</dbReference>
<feature type="region of interest" description="Disordered" evidence="2">
    <location>
        <begin position="1"/>
        <end position="39"/>
    </location>
</feature>
<dbReference type="AlphaFoldDB" id="A0A411YD59"/>
<proteinExistence type="predicted"/>
<keyword evidence="1" id="KW-0547">Nucleotide-binding</keyword>
<dbReference type="GO" id="GO:0009432">
    <property type="term" value="P:SOS response"/>
    <property type="evidence" value="ECO:0007669"/>
    <property type="project" value="TreeGrafter"/>
</dbReference>
<dbReference type="Proteomes" id="UP000291469">
    <property type="component" value="Chromosome"/>
</dbReference>
<dbReference type="InterPro" id="IPR000182">
    <property type="entry name" value="GNAT_dom"/>
</dbReference>
<dbReference type="InterPro" id="IPR011761">
    <property type="entry name" value="ATP-grasp"/>
</dbReference>
<dbReference type="PANTHER" id="PTHR21621:SF0">
    <property type="entry name" value="BETA-CITRYLGLUTAMATE SYNTHASE B-RELATED"/>
    <property type="match status" value="1"/>
</dbReference>